<feature type="non-terminal residue" evidence="1">
    <location>
        <position position="89"/>
    </location>
</feature>
<dbReference type="Proteomes" id="UP000499080">
    <property type="component" value="Unassembled WGS sequence"/>
</dbReference>
<name>A0A4Y2PFY9_ARAVE</name>
<reference evidence="1 2" key="1">
    <citation type="journal article" date="2019" name="Sci. Rep.">
        <title>Orb-weaving spider Araneus ventricosus genome elucidates the spidroin gene catalogue.</title>
        <authorList>
            <person name="Kono N."/>
            <person name="Nakamura H."/>
            <person name="Ohtoshi R."/>
            <person name="Moran D.A.P."/>
            <person name="Shinohara A."/>
            <person name="Yoshida Y."/>
            <person name="Fujiwara M."/>
            <person name="Mori M."/>
            <person name="Tomita M."/>
            <person name="Arakawa K."/>
        </authorList>
    </citation>
    <scope>NUCLEOTIDE SEQUENCE [LARGE SCALE GENOMIC DNA]</scope>
</reference>
<comment type="caution">
    <text evidence="1">The sequence shown here is derived from an EMBL/GenBank/DDBJ whole genome shotgun (WGS) entry which is preliminary data.</text>
</comment>
<protein>
    <submittedName>
        <fullName evidence="1">Uncharacterized protein</fullName>
    </submittedName>
</protein>
<evidence type="ECO:0000313" key="2">
    <source>
        <dbReference type="Proteomes" id="UP000499080"/>
    </source>
</evidence>
<sequence>MAFNRCLQLSVHSLHNSIGSRMKSRGSSLTGAQELGQSLKKIAVKISASVRCYYFWNSKTCNLTVVESPCNCVCQLVTHRKGFRPPAKS</sequence>
<proteinExistence type="predicted"/>
<dbReference type="AlphaFoldDB" id="A0A4Y2PFY9"/>
<evidence type="ECO:0000313" key="1">
    <source>
        <dbReference type="EMBL" id="GBN50121.1"/>
    </source>
</evidence>
<keyword evidence="2" id="KW-1185">Reference proteome</keyword>
<accession>A0A4Y2PFY9</accession>
<organism evidence="1 2">
    <name type="scientific">Araneus ventricosus</name>
    <name type="common">Orbweaver spider</name>
    <name type="synonym">Epeira ventricosa</name>
    <dbReference type="NCBI Taxonomy" id="182803"/>
    <lineage>
        <taxon>Eukaryota</taxon>
        <taxon>Metazoa</taxon>
        <taxon>Ecdysozoa</taxon>
        <taxon>Arthropoda</taxon>
        <taxon>Chelicerata</taxon>
        <taxon>Arachnida</taxon>
        <taxon>Araneae</taxon>
        <taxon>Araneomorphae</taxon>
        <taxon>Entelegynae</taxon>
        <taxon>Araneoidea</taxon>
        <taxon>Araneidae</taxon>
        <taxon>Araneus</taxon>
    </lineage>
</organism>
<gene>
    <name evidence="1" type="ORF">AVEN_201193_1</name>
</gene>
<dbReference type="EMBL" id="BGPR01214941">
    <property type="protein sequence ID" value="GBN50121.1"/>
    <property type="molecule type" value="Genomic_DNA"/>
</dbReference>